<evidence type="ECO:0000313" key="2">
    <source>
        <dbReference type="EMBL" id="GAO51138.1"/>
    </source>
</evidence>
<evidence type="ECO:0000313" key="3">
    <source>
        <dbReference type="Proteomes" id="UP000033140"/>
    </source>
</evidence>
<keyword evidence="3" id="KW-1185">Reference proteome</keyword>
<dbReference type="Proteomes" id="UP000033140">
    <property type="component" value="Unassembled WGS sequence"/>
</dbReference>
<reference evidence="2 3" key="1">
    <citation type="journal article" date="2011" name="J. Gen. Appl. Microbiol.">
        <title>Draft genome sequencing of the enigmatic yeast Saitoella complicata.</title>
        <authorList>
            <person name="Nishida H."/>
            <person name="Hamamoto M."/>
            <person name="Sugiyama J."/>
        </authorList>
    </citation>
    <scope>NUCLEOTIDE SEQUENCE [LARGE SCALE GENOMIC DNA]</scope>
    <source>
        <strain evidence="2 3">NRRL Y-17804</strain>
    </source>
</reference>
<reference evidence="2 3" key="2">
    <citation type="journal article" date="2014" name="J. Gen. Appl. Microbiol.">
        <title>The early diverging ascomycetous budding yeast Saitoella complicata has three histone deacetylases belonging to the Clr6, Hos2, and Rpd3 lineages.</title>
        <authorList>
            <person name="Nishida H."/>
            <person name="Matsumoto T."/>
            <person name="Kondo S."/>
            <person name="Hamamoto M."/>
            <person name="Yoshikawa H."/>
        </authorList>
    </citation>
    <scope>NUCLEOTIDE SEQUENCE [LARGE SCALE GENOMIC DNA]</scope>
    <source>
        <strain evidence="2 3">NRRL Y-17804</strain>
    </source>
</reference>
<dbReference type="EMBL" id="BACD03000041">
    <property type="protein sequence ID" value="GAO51138.1"/>
    <property type="molecule type" value="Genomic_DNA"/>
</dbReference>
<dbReference type="OMA" id="DRICAGS"/>
<dbReference type="AlphaFoldDB" id="A0A0E9NMV9"/>
<gene>
    <name evidence="2" type="ORF">G7K_5249-t1</name>
</gene>
<feature type="signal peptide" evidence="1">
    <location>
        <begin position="1"/>
        <end position="26"/>
    </location>
</feature>
<feature type="chain" id="PRO_5002430504" description="Nucleotide-diphospho-sugar transferase domain-containing protein" evidence="1">
    <location>
        <begin position="27"/>
        <end position="446"/>
    </location>
</feature>
<reference evidence="2 3" key="3">
    <citation type="journal article" date="2015" name="Genome Announc.">
        <title>Draft Genome Sequence of the Archiascomycetous Yeast Saitoella complicata.</title>
        <authorList>
            <person name="Yamauchi K."/>
            <person name="Kondo S."/>
            <person name="Hamamoto M."/>
            <person name="Takahashi Y."/>
            <person name="Ogura Y."/>
            <person name="Hayashi T."/>
            <person name="Nishida H."/>
        </authorList>
    </citation>
    <scope>NUCLEOTIDE SEQUENCE [LARGE SCALE GENOMIC DNA]</scope>
    <source>
        <strain evidence="2 3">NRRL Y-17804</strain>
    </source>
</reference>
<proteinExistence type="predicted"/>
<evidence type="ECO:0000256" key="1">
    <source>
        <dbReference type="SAM" id="SignalP"/>
    </source>
</evidence>
<evidence type="ECO:0008006" key="4">
    <source>
        <dbReference type="Google" id="ProtNLM"/>
    </source>
</evidence>
<organism evidence="2 3">
    <name type="scientific">Saitoella complicata (strain BCRC 22490 / CBS 7301 / JCM 7358 / NBRC 10748 / NRRL Y-17804)</name>
    <dbReference type="NCBI Taxonomy" id="698492"/>
    <lineage>
        <taxon>Eukaryota</taxon>
        <taxon>Fungi</taxon>
        <taxon>Dikarya</taxon>
        <taxon>Ascomycota</taxon>
        <taxon>Taphrinomycotina</taxon>
        <taxon>Taphrinomycotina incertae sedis</taxon>
        <taxon>Saitoella</taxon>
    </lineage>
</organism>
<accession>A0A0E9NMV9</accession>
<name>A0A0E9NMV9_SAICN</name>
<sequence length="446" mass="50002">MAGSMSFRKRFKWLITALLLLGLSVAFFEDLATWCTDSMNQEVLADPGSWGKMLSGPASHIRVSTVHTSTQIGENGCESKRPNLILTAISGVEWQDQLVIFLNSLEASLGRETLLASQQHTCPPAPVHVKITVPGAIAKDLPKGFQEIVRRFPFVDFVGPDENVHGQWAPLVFWRFGAWAALLGHAGDPQSLAVKYDKALVIDLDSVFQRNPFDMPLKHGSSLAYFAEWTGLRIGQCKYHLRWFDECEKAKGGPYITQQQIDDLGDFERICAGSVYGTAKAMSVYLQTMAMTLLDSHFRCNDQALHIHLFYSGLMSHKFKDAGVGSLWLVPNNESLLGTVGTTPIVRFNVWGEMLNDVGDVQTVIHQYKHHPRLRDLVEKKYGEVVDVGRTDIPDMPTMQRELDSIGLTRPRWVMNATSEFCEGFPRAMCSCAKDSCQVGYNDYWY</sequence>
<keyword evidence="1" id="KW-0732">Signal</keyword>
<protein>
    <recommendedName>
        <fullName evidence="4">Nucleotide-diphospho-sugar transferase domain-containing protein</fullName>
    </recommendedName>
</protein>
<comment type="caution">
    <text evidence="2">The sequence shown here is derived from an EMBL/GenBank/DDBJ whole genome shotgun (WGS) entry which is preliminary data.</text>
</comment>